<evidence type="ECO:0000256" key="1">
    <source>
        <dbReference type="ARBA" id="ARBA00006484"/>
    </source>
</evidence>
<keyword evidence="6" id="KW-1185">Reference proteome</keyword>
<reference evidence="5 6" key="1">
    <citation type="journal article" date="2012" name="J. Bacteriol.">
        <title>Draft Genome Sequence of Oceaniovalibus guishaninsula JLT2003T.</title>
        <authorList>
            <person name="Tang K."/>
            <person name="Liu K."/>
            <person name="Jiao N."/>
        </authorList>
    </citation>
    <scope>NUCLEOTIDE SEQUENCE [LARGE SCALE GENOMIC DNA]</scope>
    <source>
        <strain evidence="5 6">JLT2003</strain>
    </source>
</reference>
<dbReference type="NCBIfam" id="NF005495">
    <property type="entry name" value="PRK07109.1"/>
    <property type="match status" value="1"/>
</dbReference>
<dbReference type="InterPro" id="IPR036291">
    <property type="entry name" value="NAD(P)-bd_dom_sf"/>
</dbReference>
<dbReference type="EMBL" id="AMGO01000036">
    <property type="protein sequence ID" value="EKE44286.1"/>
    <property type="molecule type" value="Genomic_DNA"/>
</dbReference>
<dbReference type="PRINTS" id="PR00081">
    <property type="entry name" value="GDHRDH"/>
</dbReference>
<dbReference type="PROSITE" id="PS00061">
    <property type="entry name" value="ADH_SHORT"/>
    <property type="match status" value="1"/>
</dbReference>
<dbReference type="InterPro" id="IPR057326">
    <property type="entry name" value="KR_dom"/>
</dbReference>
<dbReference type="eggNOG" id="COG4221">
    <property type="taxonomic scope" value="Bacteria"/>
</dbReference>
<dbReference type="STRING" id="1231392.OCGS_1802"/>
<organism evidence="5 6">
    <name type="scientific">Oceaniovalibus guishaninsula JLT2003</name>
    <dbReference type="NCBI Taxonomy" id="1231392"/>
    <lineage>
        <taxon>Bacteria</taxon>
        <taxon>Pseudomonadati</taxon>
        <taxon>Pseudomonadota</taxon>
        <taxon>Alphaproteobacteria</taxon>
        <taxon>Rhodobacterales</taxon>
        <taxon>Roseobacteraceae</taxon>
        <taxon>Oceaniovalibus</taxon>
    </lineage>
</organism>
<dbReference type="GO" id="GO:0016491">
    <property type="term" value="F:oxidoreductase activity"/>
    <property type="evidence" value="ECO:0007669"/>
    <property type="project" value="UniProtKB-KW"/>
</dbReference>
<evidence type="ECO:0000259" key="4">
    <source>
        <dbReference type="SMART" id="SM00822"/>
    </source>
</evidence>
<evidence type="ECO:0000256" key="3">
    <source>
        <dbReference type="SAM" id="MobiDB-lite"/>
    </source>
</evidence>
<proteinExistence type="inferred from homology"/>
<evidence type="ECO:0000313" key="5">
    <source>
        <dbReference type="EMBL" id="EKE44286.1"/>
    </source>
</evidence>
<feature type="domain" description="Ketoreductase" evidence="4">
    <location>
        <begin position="4"/>
        <end position="184"/>
    </location>
</feature>
<dbReference type="SMART" id="SM00822">
    <property type="entry name" value="PKS_KR"/>
    <property type="match status" value="1"/>
</dbReference>
<dbReference type="InterPro" id="IPR002347">
    <property type="entry name" value="SDR_fam"/>
</dbReference>
<dbReference type="Pfam" id="PF00106">
    <property type="entry name" value="adh_short"/>
    <property type="match status" value="1"/>
</dbReference>
<dbReference type="PANTHER" id="PTHR43391:SF82">
    <property type="entry name" value="OXIDOREDUCTASE SADH-RELATED"/>
    <property type="match status" value="1"/>
</dbReference>
<dbReference type="InterPro" id="IPR020904">
    <property type="entry name" value="Sc_DH/Rdtase_CS"/>
</dbReference>
<evidence type="ECO:0000313" key="6">
    <source>
        <dbReference type="Proteomes" id="UP000006765"/>
    </source>
</evidence>
<dbReference type="Gene3D" id="3.40.50.720">
    <property type="entry name" value="NAD(P)-binding Rossmann-like Domain"/>
    <property type="match status" value="1"/>
</dbReference>
<sequence>MTDKSAIVLGGSAGVGHAVVVALLNRGYRVGVVARGQTRLDTMQAEYGERIATAAADVSQADVLEAAVEKLVVSLGRPAIWVNCAMLTSFSPFDKVDADEFDRIVGTTLIGQVNGTRLALRHMDRGNIVNIGSGLGYRSIPMQAAYCAAKHGVNGFTQAVRSELIRNGRPITISLVQLPAVNTPQFDWALNRLPHMPQPAPPIFQPEVPARGVLKAIDTNAREILVGLPTLKLLFGNFMLPNWLDHMLARQGADMQMTDRPDPGDRPDNLRAPAEHPAASHGRFDDRAKPDGLIVDGDVARKAVFFGVPLLAFLLGLLLG</sequence>
<feature type="region of interest" description="Disordered" evidence="3">
    <location>
        <begin position="255"/>
        <end position="287"/>
    </location>
</feature>
<dbReference type="PANTHER" id="PTHR43391">
    <property type="entry name" value="RETINOL DEHYDROGENASE-RELATED"/>
    <property type="match status" value="1"/>
</dbReference>
<protein>
    <submittedName>
        <fullName evidence="5">Short-chain dehydrogenase/reductase SDR</fullName>
    </submittedName>
</protein>
<comment type="similarity">
    <text evidence="1">Belongs to the short-chain dehydrogenases/reductases (SDR) family.</text>
</comment>
<accession>K2GNP9</accession>
<evidence type="ECO:0000256" key="2">
    <source>
        <dbReference type="ARBA" id="ARBA00023002"/>
    </source>
</evidence>
<dbReference type="Proteomes" id="UP000006765">
    <property type="component" value="Unassembled WGS sequence"/>
</dbReference>
<gene>
    <name evidence="5" type="ORF">OCGS_1802</name>
</gene>
<feature type="compositionally biased region" description="Basic and acidic residues" evidence="3">
    <location>
        <begin position="257"/>
        <end position="269"/>
    </location>
</feature>
<comment type="caution">
    <text evidence="5">The sequence shown here is derived from an EMBL/GenBank/DDBJ whole genome shotgun (WGS) entry which is preliminary data.</text>
</comment>
<dbReference type="RefSeq" id="WP_007426954.1">
    <property type="nucleotide sequence ID" value="NZ_AMGO01000036.1"/>
</dbReference>
<dbReference type="SUPFAM" id="SSF51735">
    <property type="entry name" value="NAD(P)-binding Rossmann-fold domains"/>
    <property type="match status" value="1"/>
</dbReference>
<dbReference type="OrthoDB" id="9781689at2"/>
<name>K2GNP9_9RHOB</name>
<keyword evidence="2" id="KW-0560">Oxidoreductase</keyword>
<dbReference type="AlphaFoldDB" id="K2GNP9"/>